<dbReference type="InterPro" id="IPR043502">
    <property type="entry name" value="DNA/RNA_pol_sf"/>
</dbReference>
<sequence>MPPPTNVTRLRSFLGSVQVYAKFIPKPSTLAEPLTRLTRKDVQWKWAAEEQASFQLLKHVLCTKTVLAHFDPSQQTGISCNASEVGIGAVLFHRYADGSERPIANQQRRYSQIAKEALAVILALRKFHRFLYGRPFILATDHKPLVALFWPAKGTPTLAANRLARWAIVLNQYDYSVEYRKTADHGNADALSRLPSGEDREFDEEEKEEDVGTVCSLRAVKMISLQMNPTDPGLMAKESKKDALISAVARYTKEGWPQSLEYEELNHFKKLRDSLSTEHEYFPRSLVLLSHQSRSVKCSD</sequence>
<dbReference type="CDD" id="cd09274">
    <property type="entry name" value="RNase_HI_RT_Ty3"/>
    <property type="match status" value="1"/>
</dbReference>
<evidence type="ECO:0000256" key="7">
    <source>
        <dbReference type="ARBA" id="ARBA00022918"/>
    </source>
</evidence>
<evidence type="ECO:0000256" key="5">
    <source>
        <dbReference type="ARBA" id="ARBA00022759"/>
    </source>
</evidence>
<dbReference type="PANTHER" id="PTHR37984:SF5">
    <property type="entry name" value="PROTEIN NYNRIN-LIKE"/>
    <property type="match status" value="1"/>
</dbReference>
<keyword evidence="6" id="KW-0378">Hydrolase</keyword>
<dbReference type="STRING" id="70415.A0A5S6QN93"/>
<evidence type="ECO:0000256" key="2">
    <source>
        <dbReference type="ARBA" id="ARBA00022679"/>
    </source>
</evidence>
<evidence type="ECO:0000256" key="8">
    <source>
        <dbReference type="SAM" id="MobiDB-lite"/>
    </source>
</evidence>
<organism evidence="10 11">
    <name type="scientific">Trichuris muris</name>
    <name type="common">Mouse whipworm</name>
    <dbReference type="NCBI Taxonomy" id="70415"/>
    <lineage>
        <taxon>Eukaryota</taxon>
        <taxon>Metazoa</taxon>
        <taxon>Ecdysozoa</taxon>
        <taxon>Nematoda</taxon>
        <taxon>Enoplea</taxon>
        <taxon>Dorylaimia</taxon>
        <taxon>Trichinellida</taxon>
        <taxon>Trichuridae</taxon>
        <taxon>Trichuris</taxon>
    </lineage>
</organism>
<name>A0A5S6QN93_TRIMR</name>
<proteinExistence type="predicted"/>
<dbReference type="EC" id="2.7.7.49" evidence="1"/>
<dbReference type="InterPro" id="IPR041373">
    <property type="entry name" value="RT_RNaseH"/>
</dbReference>
<evidence type="ECO:0000313" key="10">
    <source>
        <dbReference type="Proteomes" id="UP000046395"/>
    </source>
</evidence>
<dbReference type="GO" id="GO:0004519">
    <property type="term" value="F:endonuclease activity"/>
    <property type="evidence" value="ECO:0007669"/>
    <property type="project" value="UniProtKB-KW"/>
</dbReference>
<keyword evidence="10" id="KW-1185">Reference proteome</keyword>
<keyword evidence="2" id="KW-0808">Transferase</keyword>
<evidence type="ECO:0000313" key="11">
    <source>
        <dbReference type="WBParaSite" id="TMUE_2000008685.1"/>
    </source>
</evidence>
<dbReference type="GO" id="GO:0016787">
    <property type="term" value="F:hydrolase activity"/>
    <property type="evidence" value="ECO:0007669"/>
    <property type="project" value="UniProtKB-KW"/>
</dbReference>
<dbReference type="Proteomes" id="UP000046395">
    <property type="component" value="Unassembled WGS sequence"/>
</dbReference>
<evidence type="ECO:0000256" key="1">
    <source>
        <dbReference type="ARBA" id="ARBA00012493"/>
    </source>
</evidence>
<evidence type="ECO:0000256" key="3">
    <source>
        <dbReference type="ARBA" id="ARBA00022695"/>
    </source>
</evidence>
<protein>
    <recommendedName>
        <fullName evidence="1">RNA-directed DNA polymerase</fullName>
        <ecNumber evidence="1">2.7.7.49</ecNumber>
    </recommendedName>
</protein>
<evidence type="ECO:0000259" key="9">
    <source>
        <dbReference type="Pfam" id="PF17917"/>
    </source>
</evidence>
<keyword evidence="7" id="KW-0695">RNA-directed DNA polymerase</keyword>
<accession>A0A5S6QN93</accession>
<feature type="region of interest" description="Disordered" evidence="8">
    <location>
        <begin position="188"/>
        <end position="207"/>
    </location>
</feature>
<dbReference type="InterPro" id="IPR050951">
    <property type="entry name" value="Retrovirus_Pol_polyprotein"/>
</dbReference>
<keyword evidence="3" id="KW-0548">Nucleotidyltransferase</keyword>
<keyword evidence="5" id="KW-0255">Endonuclease</keyword>
<evidence type="ECO:0000256" key="6">
    <source>
        <dbReference type="ARBA" id="ARBA00022801"/>
    </source>
</evidence>
<dbReference type="FunFam" id="3.30.70.270:FF:000020">
    <property type="entry name" value="Transposon Tf2-6 polyprotein-like Protein"/>
    <property type="match status" value="1"/>
</dbReference>
<dbReference type="Pfam" id="PF17917">
    <property type="entry name" value="RT_RNaseH"/>
    <property type="match status" value="1"/>
</dbReference>
<reference evidence="11" key="1">
    <citation type="submission" date="2019-12" db="UniProtKB">
        <authorList>
            <consortium name="WormBaseParasite"/>
        </authorList>
    </citation>
    <scope>IDENTIFICATION</scope>
</reference>
<dbReference type="GO" id="GO:0003964">
    <property type="term" value="F:RNA-directed DNA polymerase activity"/>
    <property type="evidence" value="ECO:0007669"/>
    <property type="project" value="UniProtKB-KW"/>
</dbReference>
<dbReference type="AlphaFoldDB" id="A0A5S6QN93"/>
<dbReference type="Gene3D" id="3.30.70.270">
    <property type="match status" value="1"/>
</dbReference>
<dbReference type="PANTHER" id="PTHR37984">
    <property type="entry name" value="PROTEIN CBG26694"/>
    <property type="match status" value="1"/>
</dbReference>
<evidence type="ECO:0000256" key="4">
    <source>
        <dbReference type="ARBA" id="ARBA00022722"/>
    </source>
</evidence>
<keyword evidence="4" id="KW-0540">Nuclease</keyword>
<feature type="domain" description="Reverse transcriptase RNase H-like" evidence="9">
    <location>
        <begin position="71"/>
        <end position="173"/>
    </location>
</feature>
<dbReference type="SUPFAM" id="SSF56672">
    <property type="entry name" value="DNA/RNA polymerases"/>
    <property type="match status" value="1"/>
</dbReference>
<dbReference type="InterPro" id="IPR043128">
    <property type="entry name" value="Rev_trsase/Diguanyl_cyclase"/>
</dbReference>
<dbReference type="WBParaSite" id="TMUE_2000008685.1">
    <property type="protein sequence ID" value="TMUE_2000008685.1"/>
    <property type="gene ID" value="WBGene00300363"/>
</dbReference>